<dbReference type="WBParaSite" id="PS1159_v2.g14487.t1">
    <property type="protein sequence ID" value="PS1159_v2.g14487.t1"/>
    <property type="gene ID" value="PS1159_v2.g14487"/>
</dbReference>
<name>A0AC35F740_9BILA</name>
<accession>A0AC35F740</accession>
<protein>
    <submittedName>
        <fullName evidence="2">Defective in cullin neddylation protein</fullName>
    </submittedName>
</protein>
<sequence>MYHPGGNYQHGALQQIFELTNVLQTGLQKHPVTTEESKKSLYDTMTELDKISKEFAIMEQVESRFHATLQEDINEARTTRNMEKLLIPVPDSFQALRAEVGANENQLQWYQHIKKSIKNTKKIIKEGKESAAGNADSEEEEIVCGEAVNRMKDPITKGQITEPVRNIHCQHVYNKTSIIAYIADNRERRTLCQCPQPGCSNKRPLVETDIQDYQAYFDTAVLELASAAKRKKVSNSGEYIDVEMNRLNKAQKDKVQQFIAFTQASEEHATQYLQATNWNLEQGIDNFFNNPPPKLSYASNTSSSDRSSKVRGHDNMFRKYADDPNDHLPGKIGPNGVVRLLNDLGVDPSDRSVLILAWKLKAETQCEFSKDEWFKGMEAIKCDTLEKLTSFMRNSANQIHDPASFRQFYHFTFTYAKPLASRGLALPTAVAYWRIIFGENRRVEDWIAYLEKQPDRGVTKDEWSLFLEFLNTVNEDLSNYDPEGAWPVRIDEYVDYCKSRSTGEPMDT</sequence>
<evidence type="ECO:0000313" key="1">
    <source>
        <dbReference type="Proteomes" id="UP000887580"/>
    </source>
</evidence>
<reference evidence="2" key="1">
    <citation type="submission" date="2022-11" db="UniProtKB">
        <authorList>
            <consortium name="WormBaseParasite"/>
        </authorList>
    </citation>
    <scope>IDENTIFICATION</scope>
</reference>
<proteinExistence type="predicted"/>
<organism evidence="1 2">
    <name type="scientific">Panagrolaimus sp. PS1159</name>
    <dbReference type="NCBI Taxonomy" id="55785"/>
    <lineage>
        <taxon>Eukaryota</taxon>
        <taxon>Metazoa</taxon>
        <taxon>Ecdysozoa</taxon>
        <taxon>Nematoda</taxon>
        <taxon>Chromadorea</taxon>
        <taxon>Rhabditida</taxon>
        <taxon>Tylenchina</taxon>
        <taxon>Panagrolaimomorpha</taxon>
        <taxon>Panagrolaimoidea</taxon>
        <taxon>Panagrolaimidae</taxon>
        <taxon>Panagrolaimus</taxon>
    </lineage>
</organism>
<evidence type="ECO:0000313" key="2">
    <source>
        <dbReference type="WBParaSite" id="PS1159_v2.g14487.t1"/>
    </source>
</evidence>
<dbReference type="Proteomes" id="UP000887580">
    <property type="component" value="Unplaced"/>
</dbReference>